<dbReference type="PANTHER" id="PTHR43734">
    <property type="entry name" value="PHYTOENE DESATURASE"/>
    <property type="match status" value="1"/>
</dbReference>
<dbReference type="InterPro" id="IPR008150">
    <property type="entry name" value="Phytoene_DH_bac_CS"/>
</dbReference>
<dbReference type="InterPro" id="IPR014105">
    <property type="entry name" value="Carotenoid/retinoid_OxRdtase"/>
</dbReference>
<dbReference type="GO" id="GO:0016627">
    <property type="term" value="F:oxidoreductase activity, acting on the CH-CH group of donors"/>
    <property type="evidence" value="ECO:0007669"/>
    <property type="project" value="UniProtKB-ARBA"/>
</dbReference>
<keyword evidence="6" id="KW-0274">FAD</keyword>
<evidence type="ECO:0000313" key="11">
    <source>
        <dbReference type="EMBL" id="RUS94383.1"/>
    </source>
</evidence>
<dbReference type="Proteomes" id="UP000271624">
    <property type="component" value="Unassembled WGS sequence"/>
</dbReference>
<evidence type="ECO:0000256" key="3">
    <source>
        <dbReference type="ARBA" id="ARBA00006046"/>
    </source>
</evidence>
<comment type="caution">
    <text evidence="11">The sequence shown here is derived from an EMBL/GenBank/DDBJ whole genome shotgun (WGS) entry which is preliminary data.</text>
</comment>
<dbReference type="EMBL" id="RSCL01000049">
    <property type="protein sequence ID" value="RUS94383.1"/>
    <property type="molecule type" value="Genomic_DNA"/>
</dbReference>
<comment type="similarity">
    <text evidence="3 9">Belongs to the carotenoid/retinoid oxidoreductase family.</text>
</comment>
<dbReference type="GO" id="GO:0016117">
    <property type="term" value="P:carotenoid biosynthetic process"/>
    <property type="evidence" value="ECO:0007669"/>
    <property type="project" value="UniProtKB-KW"/>
</dbReference>
<name>A0A433UKK0_9CYAN</name>
<evidence type="ECO:0000259" key="10">
    <source>
        <dbReference type="Pfam" id="PF01593"/>
    </source>
</evidence>
<sequence length="489" mass="55831">MKIVIIGSGFGGLSAAIRLQTQGHQVTLLEKQSEPGGRANVYQQDGFTFDAGPTIITAPYLIDELFQINGRRIEDYVQLVQLDPFYNIRFSDGSVFHLTGNREYILQQIREFNSQDIQGYYRFEQALEKIFKKVMPLMEQPLNNFCELIKFAPKIIGLQPLQSVASFVNQYFQDERLRQVFSFHPLWIGSNPFTTSSIFTTIHELERKFGVWFAMGGTGALVNALVQLFCELGGKLLLNTPVAEIAMNYKTGYATGAILANGKYLPSDIVVSNADVAFTYMNLVPAKFRRHYSLAKFERMRHSMSVFVIYFGTNRRYQHMAHHEMLMAPEYHNFMQDIFERKHLPSYFCLYLHRPTATDASLAPLGCESWYALVPVPNLSGQTDWEVNSKPFRNKVIQYLERYYLPDLSKHIVTEHSINPLYFRDTFNSYQGSAFAMESTFTQSGWFRPHHQSEDIRNLYFVGAGTHPGAGLPSVITSGKIVARMIGKA</sequence>
<accession>A0A433UKK0</accession>
<evidence type="ECO:0000256" key="2">
    <source>
        <dbReference type="ARBA" id="ARBA00004829"/>
    </source>
</evidence>
<keyword evidence="7 9" id="KW-0560">Oxidoreductase</keyword>
<dbReference type="Pfam" id="PF01593">
    <property type="entry name" value="Amino_oxidase"/>
    <property type="match status" value="1"/>
</dbReference>
<dbReference type="SUPFAM" id="SSF51905">
    <property type="entry name" value="FAD/NAD(P)-binding domain"/>
    <property type="match status" value="1"/>
</dbReference>
<dbReference type="RefSeq" id="WP_127087295.1">
    <property type="nucleotide sequence ID" value="NZ_RSCL01000049.1"/>
</dbReference>
<keyword evidence="4" id="KW-0285">Flavoprotein</keyword>
<dbReference type="PROSITE" id="PS00982">
    <property type="entry name" value="PHYTOENE_DH"/>
    <property type="match status" value="1"/>
</dbReference>
<dbReference type="OrthoDB" id="544714at2"/>
<evidence type="ECO:0000256" key="8">
    <source>
        <dbReference type="ARBA" id="ARBA00031986"/>
    </source>
</evidence>
<evidence type="ECO:0000256" key="1">
    <source>
        <dbReference type="ARBA" id="ARBA00001974"/>
    </source>
</evidence>
<dbReference type="InterPro" id="IPR036188">
    <property type="entry name" value="FAD/NAD-bd_sf"/>
</dbReference>
<feature type="domain" description="Amine oxidase" evidence="10">
    <location>
        <begin position="11"/>
        <end position="485"/>
    </location>
</feature>
<comment type="cofactor">
    <cofactor evidence="1">
        <name>FAD</name>
        <dbReference type="ChEBI" id="CHEBI:57692"/>
    </cofactor>
</comment>
<protein>
    <recommendedName>
        <fullName evidence="8">Phytoene dehydrogenase</fullName>
    </recommendedName>
</protein>
<comment type="pathway">
    <text evidence="2 9">Carotenoid biosynthesis.</text>
</comment>
<gene>
    <name evidence="11" type="ORF">DSM106972_093680</name>
</gene>
<reference evidence="11" key="2">
    <citation type="journal article" date="2019" name="Genome Biol. Evol.">
        <title>Day and night: Metabolic profiles and evolutionary relationships of six axenic non-marine cyanobacteria.</title>
        <authorList>
            <person name="Will S.E."/>
            <person name="Henke P."/>
            <person name="Boedeker C."/>
            <person name="Huang S."/>
            <person name="Brinkmann H."/>
            <person name="Rohde M."/>
            <person name="Jarek M."/>
            <person name="Friedl T."/>
            <person name="Seufert S."/>
            <person name="Schumacher M."/>
            <person name="Overmann J."/>
            <person name="Neumann-Schaal M."/>
            <person name="Petersen J."/>
        </authorList>
    </citation>
    <scope>NUCLEOTIDE SEQUENCE [LARGE SCALE GENOMIC DNA]</scope>
    <source>
        <strain evidence="11">PCC 7102</strain>
    </source>
</reference>
<evidence type="ECO:0000256" key="4">
    <source>
        <dbReference type="ARBA" id="ARBA00022630"/>
    </source>
</evidence>
<evidence type="ECO:0000256" key="6">
    <source>
        <dbReference type="ARBA" id="ARBA00022827"/>
    </source>
</evidence>
<dbReference type="Gene3D" id="3.50.50.60">
    <property type="entry name" value="FAD/NAD(P)-binding domain"/>
    <property type="match status" value="2"/>
</dbReference>
<dbReference type="InterPro" id="IPR002937">
    <property type="entry name" value="Amino_oxidase"/>
</dbReference>
<keyword evidence="12" id="KW-1185">Reference proteome</keyword>
<dbReference type="NCBIfam" id="TIGR02734">
    <property type="entry name" value="crtI_fam"/>
    <property type="match status" value="1"/>
</dbReference>
<dbReference type="AlphaFoldDB" id="A0A433UKK0"/>
<evidence type="ECO:0000256" key="5">
    <source>
        <dbReference type="ARBA" id="ARBA00022746"/>
    </source>
</evidence>
<evidence type="ECO:0000256" key="9">
    <source>
        <dbReference type="RuleBase" id="RU362075"/>
    </source>
</evidence>
<evidence type="ECO:0000256" key="7">
    <source>
        <dbReference type="ARBA" id="ARBA00023002"/>
    </source>
</evidence>
<dbReference type="PANTHER" id="PTHR43734:SF3">
    <property type="entry name" value="B-CAROTENE KETOLASE"/>
    <property type="match status" value="1"/>
</dbReference>
<evidence type="ECO:0000313" key="12">
    <source>
        <dbReference type="Proteomes" id="UP000271624"/>
    </source>
</evidence>
<dbReference type="FunFam" id="3.50.50.60:FF:000378">
    <property type="entry name" value="Phytoene desaturase"/>
    <property type="match status" value="1"/>
</dbReference>
<keyword evidence="5 9" id="KW-0125">Carotenoid biosynthesis</keyword>
<reference evidence="11" key="1">
    <citation type="submission" date="2018-12" db="EMBL/GenBank/DDBJ databases">
        <authorList>
            <person name="Will S."/>
            <person name="Neumann-Schaal M."/>
            <person name="Henke P."/>
        </authorList>
    </citation>
    <scope>NUCLEOTIDE SEQUENCE</scope>
    <source>
        <strain evidence="11">PCC 7102</strain>
    </source>
</reference>
<organism evidence="11 12">
    <name type="scientific">Dulcicalothrix desertica PCC 7102</name>
    <dbReference type="NCBI Taxonomy" id="232991"/>
    <lineage>
        <taxon>Bacteria</taxon>
        <taxon>Bacillati</taxon>
        <taxon>Cyanobacteriota</taxon>
        <taxon>Cyanophyceae</taxon>
        <taxon>Nostocales</taxon>
        <taxon>Calotrichaceae</taxon>
        <taxon>Dulcicalothrix</taxon>
    </lineage>
</organism>
<proteinExistence type="inferred from homology"/>